<evidence type="ECO:0000259" key="4">
    <source>
        <dbReference type="PROSITE" id="PS50188"/>
    </source>
</evidence>
<dbReference type="SUPFAM" id="SSF49899">
    <property type="entry name" value="Concanavalin A-like lectins/glucanases"/>
    <property type="match status" value="1"/>
</dbReference>
<dbReference type="PROSITE" id="PS50188">
    <property type="entry name" value="B302_SPRY"/>
    <property type="match status" value="1"/>
</dbReference>
<accession>A0A9W9Z944</accession>
<dbReference type="InterPro" id="IPR013320">
    <property type="entry name" value="ConA-like_dom_sf"/>
</dbReference>
<comment type="caution">
    <text evidence="5">The sequence shown here is derived from an EMBL/GenBank/DDBJ whole genome shotgun (WGS) entry which is preliminary data.</text>
</comment>
<proteinExistence type="predicted"/>
<organism evidence="5 6">
    <name type="scientific">Desmophyllum pertusum</name>
    <dbReference type="NCBI Taxonomy" id="174260"/>
    <lineage>
        <taxon>Eukaryota</taxon>
        <taxon>Metazoa</taxon>
        <taxon>Cnidaria</taxon>
        <taxon>Anthozoa</taxon>
        <taxon>Hexacorallia</taxon>
        <taxon>Scleractinia</taxon>
        <taxon>Caryophylliina</taxon>
        <taxon>Caryophylliidae</taxon>
        <taxon>Desmophyllum</taxon>
    </lineage>
</organism>
<evidence type="ECO:0000313" key="5">
    <source>
        <dbReference type="EMBL" id="KAJ7377226.1"/>
    </source>
</evidence>
<evidence type="ECO:0000256" key="2">
    <source>
        <dbReference type="ARBA" id="ARBA00022771"/>
    </source>
</evidence>
<protein>
    <recommendedName>
        <fullName evidence="4">B30.2/SPRY domain-containing protein</fullName>
    </recommendedName>
</protein>
<dbReference type="GO" id="GO:0051603">
    <property type="term" value="P:proteolysis involved in protein catabolic process"/>
    <property type="evidence" value="ECO:0007669"/>
    <property type="project" value="TreeGrafter"/>
</dbReference>
<dbReference type="GO" id="GO:0004842">
    <property type="term" value="F:ubiquitin-protein transferase activity"/>
    <property type="evidence" value="ECO:0007669"/>
    <property type="project" value="InterPro"/>
</dbReference>
<dbReference type="AlphaFoldDB" id="A0A9W9Z944"/>
<evidence type="ECO:0000256" key="3">
    <source>
        <dbReference type="ARBA" id="ARBA00022833"/>
    </source>
</evidence>
<dbReference type="Gene3D" id="2.60.120.920">
    <property type="match status" value="1"/>
</dbReference>
<dbReference type="Pfam" id="PF00622">
    <property type="entry name" value="SPRY"/>
    <property type="match status" value="1"/>
</dbReference>
<dbReference type="GO" id="GO:0008270">
    <property type="term" value="F:zinc ion binding"/>
    <property type="evidence" value="ECO:0007669"/>
    <property type="project" value="UniProtKB-KW"/>
</dbReference>
<dbReference type="PANTHER" id="PTHR13363:SF0">
    <property type="entry name" value="B30.2_SPRY DOMAIN-CONTAINING PROTEIN"/>
    <property type="match status" value="1"/>
</dbReference>
<keyword evidence="3" id="KW-0862">Zinc</keyword>
<feature type="domain" description="B30.2/SPRY" evidence="4">
    <location>
        <begin position="203"/>
        <end position="370"/>
    </location>
</feature>
<reference evidence="5" key="1">
    <citation type="submission" date="2023-01" db="EMBL/GenBank/DDBJ databases">
        <title>Genome assembly of the deep-sea coral Lophelia pertusa.</title>
        <authorList>
            <person name="Herrera S."/>
            <person name="Cordes E."/>
        </authorList>
    </citation>
    <scope>NUCLEOTIDE SEQUENCE</scope>
    <source>
        <strain evidence="5">USNM1676648</strain>
        <tissue evidence="5">Polyp</tissue>
    </source>
</reference>
<keyword evidence="2" id="KW-0863">Zinc-finger</keyword>
<dbReference type="Proteomes" id="UP001163046">
    <property type="component" value="Unassembled WGS sequence"/>
</dbReference>
<dbReference type="PANTHER" id="PTHR13363">
    <property type="entry name" value="RING FINGER AND SRY DOMAIN-CONTAINING"/>
    <property type="match status" value="1"/>
</dbReference>
<sequence length="370" mass="40339">MEYIVELIDNMASKTADHLRANPLVIAHCIGAMKIITAISIAQESHEKFAEYNVLDAVLNLLCLVNTIQIDRLNQQIKASAGAMEQTDILEAEGDLFGGNGNWRAAEGGSITYVLSSPTENVSTVAEEESVTGEAIIHDDLDEAFSNLTGLSVITLYNCIDLISNLEESREHFFKAGAMQILWCRLLTASSSTVQQIGLATEMLLNTCCCMSMLGRYYTELVVELDEQTKTPALVLSADRLEAANPNWTFESVHATLCVGRGMCAVPPYPSGWYYEVTIKSTGILQIGTAGKPRSVGTVLRRGVGVGDDKNSCAFDGARCKVWSGPPSEQLNNDYGREWSYGDILSCLFSWNGEVSFWLNGVDMGVAFRG</sequence>
<dbReference type="GO" id="GO:0005737">
    <property type="term" value="C:cytoplasm"/>
    <property type="evidence" value="ECO:0007669"/>
    <property type="project" value="TreeGrafter"/>
</dbReference>
<keyword evidence="1" id="KW-0479">Metal-binding</keyword>
<gene>
    <name evidence="5" type="ORF">OS493_030428</name>
</gene>
<dbReference type="EMBL" id="MU826382">
    <property type="protein sequence ID" value="KAJ7377226.1"/>
    <property type="molecule type" value="Genomic_DNA"/>
</dbReference>
<dbReference type="OrthoDB" id="5977724at2759"/>
<dbReference type="InterPro" id="IPR001870">
    <property type="entry name" value="B30.2/SPRY"/>
</dbReference>
<evidence type="ECO:0000256" key="1">
    <source>
        <dbReference type="ARBA" id="ARBA00022723"/>
    </source>
</evidence>
<name>A0A9W9Z944_9CNID</name>
<dbReference type="InterPro" id="IPR003877">
    <property type="entry name" value="SPRY_dom"/>
</dbReference>
<evidence type="ECO:0000313" key="6">
    <source>
        <dbReference type="Proteomes" id="UP001163046"/>
    </source>
</evidence>
<dbReference type="InterPro" id="IPR043136">
    <property type="entry name" value="B30.2/SPRY_sf"/>
</dbReference>
<dbReference type="InterPro" id="IPR045129">
    <property type="entry name" value="RNF123/RKP/RSPRY1"/>
</dbReference>
<keyword evidence="6" id="KW-1185">Reference proteome</keyword>